<keyword evidence="4" id="KW-1185">Reference proteome</keyword>
<dbReference type="RefSeq" id="NP_001340010.1">
    <property type="nucleotide sequence ID" value="NM_001353081.1"/>
</dbReference>
<organism evidence="2">
    <name type="scientific">Glycine max</name>
    <name type="common">Soybean</name>
    <name type="synonym">Glycine hispida</name>
    <dbReference type="NCBI Taxonomy" id="3847"/>
    <lineage>
        <taxon>Eukaryota</taxon>
        <taxon>Viridiplantae</taxon>
        <taxon>Streptophyta</taxon>
        <taxon>Embryophyta</taxon>
        <taxon>Tracheophyta</taxon>
        <taxon>Spermatophyta</taxon>
        <taxon>Magnoliopsida</taxon>
        <taxon>eudicotyledons</taxon>
        <taxon>Gunneridae</taxon>
        <taxon>Pentapetalae</taxon>
        <taxon>rosids</taxon>
        <taxon>fabids</taxon>
        <taxon>Fabales</taxon>
        <taxon>Fabaceae</taxon>
        <taxon>Papilionoideae</taxon>
        <taxon>50 kb inversion clade</taxon>
        <taxon>NPAAA clade</taxon>
        <taxon>indigoferoid/millettioid clade</taxon>
        <taxon>Phaseoleae</taxon>
        <taxon>Glycine</taxon>
        <taxon>Glycine subgen. Soja</taxon>
    </lineage>
</organism>
<dbReference type="EnsemblPlants" id="KRH22306">
    <property type="protein sequence ID" value="KRH22306"/>
    <property type="gene ID" value="GLYMA_13G292400"/>
</dbReference>
<dbReference type="OrthoDB" id="1413556at2759"/>
<name>A0A0R0H2I5_SOYBN</name>
<feature type="chain" id="PRO_5014521470" evidence="1">
    <location>
        <begin position="23"/>
        <end position="79"/>
    </location>
</feature>
<dbReference type="EMBL" id="CM000846">
    <property type="protein sequence ID" value="KRH22306.1"/>
    <property type="molecule type" value="Genomic_DNA"/>
</dbReference>
<dbReference type="AlphaFoldDB" id="A0A0R0H2I5"/>
<protein>
    <submittedName>
        <fullName evidence="2 3">Uncharacterized protein</fullName>
    </submittedName>
</protein>
<dbReference type="OMA" id="KGRFTNP"/>
<dbReference type="STRING" id="3847.A0A0R0H2I5"/>
<keyword evidence="1" id="KW-0732">Signal</keyword>
<dbReference type="Gramene" id="KRH22306">
    <property type="protein sequence ID" value="KRH22306"/>
    <property type="gene ID" value="GLYMA_13G292400"/>
</dbReference>
<evidence type="ECO:0000313" key="3">
    <source>
        <dbReference type="EnsemblPlants" id="KRH22306"/>
    </source>
</evidence>
<reference evidence="2" key="3">
    <citation type="submission" date="2018-07" db="EMBL/GenBank/DDBJ databases">
        <title>WGS assembly of Glycine max.</title>
        <authorList>
            <person name="Schmutz J."/>
            <person name="Cannon S."/>
            <person name="Schlueter J."/>
            <person name="Ma J."/>
            <person name="Mitros T."/>
            <person name="Nelson W."/>
            <person name="Hyten D."/>
            <person name="Song Q."/>
            <person name="Thelen J."/>
            <person name="Cheng J."/>
            <person name="Xu D."/>
            <person name="Hellsten U."/>
            <person name="May G."/>
            <person name="Yu Y."/>
            <person name="Sakurai T."/>
            <person name="Umezawa T."/>
            <person name="Bhattacharyya M."/>
            <person name="Sandhu D."/>
            <person name="Valliyodan B."/>
            <person name="Lindquist E."/>
            <person name="Peto M."/>
            <person name="Grant D."/>
            <person name="Shu S."/>
            <person name="Goodstein D."/>
            <person name="Barry K."/>
            <person name="Futrell-Griggs M."/>
            <person name="Abernathy B."/>
            <person name="Du J."/>
            <person name="Tian Z."/>
            <person name="Zhu L."/>
            <person name="Gill N."/>
            <person name="Joshi T."/>
            <person name="Libault M."/>
            <person name="Sethuraman A."/>
            <person name="Zhang X."/>
            <person name="Shinozaki K."/>
            <person name="Nguyen H."/>
            <person name="Wing R."/>
            <person name="Cregan P."/>
            <person name="Specht J."/>
            <person name="Grimwood J."/>
            <person name="Rokhsar D."/>
            <person name="Stacey G."/>
            <person name="Shoemaker R."/>
            <person name="Jackson S."/>
        </authorList>
    </citation>
    <scope>NUCLEOTIDE SEQUENCE</scope>
    <source>
        <tissue evidence="2">Callus</tissue>
    </source>
</reference>
<reference evidence="3" key="2">
    <citation type="submission" date="2018-02" db="UniProtKB">
        <authorList>
            <consortium name="EnsemblPlants"/>
        </authorList>
    </citation>
    <scope>IDENTIFICATION</scope>
    <source>
        <strain evidence="3">Williams 82</strain>
    </source>
</reference>
<evidence type="ECO:0000313" key="4">
    <source>
        <dbReference type="Proteomes" id="UP000008827"/>
    </source>
</evidence>
<dbReference type="Proteomes" id="UP000008827">
    <property type="component" value="Chromosome 13"/>
</dbReference>
<evidence type="ECO:0000313" key="2">
    <source>
        <dbReference type="EMBL" id="KRH22306.1"/>
    </source>
</evidence>
<dbReference type="GeneID" id="110566980"/>
<dbReference type="GO" id="GO:0033612">
    <property type="term" value="F:receptor serine/threonine kinase binding"/>
    <property type="evidence" value="ECO:0000318"/>
    <property type="project" value="GO_Central"/>
</dbReference>
<evidence type="ECO:0000256" key="1">
    <source>
        <dbReference type="SAM" id="SignalP"/>
    </source>
</evidence>
<accession>A0A0R0H2I5</accession>
<gene>
    <name evidence="3" type="primary">NIC2</name>
    <name evidence="2" type="ORF">GLYMA_13G292400</name>
</gene>
<proteinExistence type="predicted"/>
<feature type="signal peptide" evidence="1">
    <location>
        <begin position="1"/>
        <end position="22"/>
    </location>
</feature>
<sequence length="79" mass="8827">MANAKQVLCLILLVLLFAKFESRSLEAFIERKKTPPKGCSRQLIEKSQLLKASFAKATPFTNPIISKRLSPGGPDHKHH</sequence>
<reference evidence="2 3" key="1">
    <citation type="journal article" date="2010" name="Nature">
        <title>Genome sequence of the palaeopolyploid soybean.</title>
        <authorList>
            <person name="Schmutz J."/>
            <person name="Cannon S.B."/>
            <person name="Schlueter J."/>
            <person name="Ma J."/>
            <person name="Mitros T."/>
            <person name="Nelson W."/>
            <person name="Hyten D.L."/>
            <person name="Song Q."/>
            <person name="Thelen J.J."/>
            <person name="Cheng J."/>
            <person name="Xu D."/>
            <person name="Hellsten U."/>
            <person name="May G.D."/>
            <person name="Yu Y."/>
            <person name="Sakurai T."/>
            <person name="Umezawa T."/>
            <person name="Bhattacharyya M.K."/>
            <person name="Sandhu D."/>
            <person name="Valliyodan B."/>
            <person name="Lindquist E."/>
            <person name="Peto M."/>
            <person name="Grant D."/>
            <person name="Shu S."/>
            <person name="Goodstein D."/>
            <person name="Barry K."/>
            <person name="Futrell-Griggs M."/>
            <person name="Abernathy B."/>
            <person name="Du J."/>
            <person name="Tian Z."/>
            <person name="Zhu L."/>
            <person name="Gill N."/>
            <person name="Joshi T."/>
            <person name="Libault M."/>
            <person name="Sethuraman A."/>
            <person name="Zhang X.-C."/>
            <person name="Shinozaki K."/>
            <person name="Nguyen H.T."/>
            <person name="Wing R.A."/>
            <person name="Cregan P."/>
            <person name="Specht J."/>
            <person name="Grimwood J."/>
            <person name="Rokhsar D."/>
            <person name="Stacey G."/>
            <person name="Shoemaker R.C."/>
            <person name="Jackson S.A."/>
        </authorList>
    </citation>
    <scope>NUCLEOTIDE SEQUENCE [LARGE SCALE GENOMIC DNA]</scope>
    <source>
        <strain evidence="3">cv. Williams 82</strain>
        <tissue evidence="2">Callus</tissue>
    </source>
</reference>